<keyword evidence="6" id="KW-0378">Hydrolase</keyword>
<evidence type="ECO:0000313" key="13">
    <source>
        <dbReference type="Proteomes" id="UP000192468"/>
    </source>
</evidence>
<name>A0A1W1XM51_9CLOT</name>
<proteinExistence type="inferred from homology"/>
<protein>
    <submittedName>
        <fullName evidence="12">CRISPR-associated endonuclease/helicase Cas3</fullName>
    </submittedName>
</protein>
<evidence type="ECO:0000259" key="10">
    <source>
        <dbReference type="PROSITE" id="PS51192"/>
    </source>
</evidence>
<dbReference type="InterPro" id="IPR001650">
    <property type="entry name" value="Helicase_C-like"/>
</dbReference>
<dbReference type="InterPro" id="IPR054712">
    <property type="entry name" value="Cas3-like_dom"/>
</dbReference>
<dbReference type="GO" id="GO:0003676">
    <property type="term" value="F:nucleic acid binding"/>
    <property type="evidence" value="ECO:0007669"/>
    <property type="project" value="InterPro"/>
</dbReference>
<dbReference type="GO" id="GO:0046872">
    <property type="term" value="F:metal ion binding"/>
    <property type="evidence" value="ECO:0007669"/>
    <property type="project" value="UniProtKB-KW"/>
</dbReference>
<keyword evidence="12" id="KW-0255">Endonuclease</keyword>
<dbReference type="InterPro" id="IPR038257">
    <property type="entry name" value="CRISPR-assoc_Cas3_HD_sf"/>
</dbReference>
<evidence type="ECO:0000256" key="9">
    <source>
        <dbReference type="ARBA" id="ARBA00023118"/>
    </source>
</evidence>
<dbReference type="InterPro" id="IPR006483">
    <property type="entry name" value="CRISPR-assoc_Cas3_HD"/>
</dbReference>
<sequence>MYFEDVKKFDIEKNISDLDELYAHLKKDGREKLKAHIDLVYSYFFKLCAEKNLDDVFLRLERSFFKHSDKVAIGLWKELIVNTIYMHDIGKVNEQFQLFKMKNAKFNDIDTLTVHSKHSMLSACIYFDYYLERVKGIEKSSSSTIILFLTLNSYIISKHHGTLENFAEFREKFLDAFSDYKEKAALYRSYKGELKEKSDGFFQKVYKNIEKAMVDIENDKKWKSIEVYIYSKLLFSLLTASDFYATSNYSTGKKIDHMGTIKDINKYYSIYKNSKIYEKIQLHKEALKGNGESPFGKNDINRLRTEMFLEAEGNLEKAINESIFYLEAPTGAGKTNTSINLAFKLIEKCKSLNKIFYIFPFNTLVEQTKNSLDDIFENNNEIKREIAVINSITPIMTEDKEEDGKEIYNKELKKKVDYDKSLLDRQFFHYPIVLTTHINLFTHLFGNSREAVFLIAHLANSVIILDEIQSYRNNLWKEIIIFLKKYAEVLNIKIIIMSATLPRLDKLTDSDKSFVQLIKNRSNYFENSLFRNRVKLDFSLLNEEDPIEKINEKVIAISRNSNKNILIEFINKNAAMNFFKALLEINKNEKLERKLLLITGDDNKAERNKIIKQVKAEKNIILVATQVIEAGVDIDMDIGFKDMSILDAEEQFLGRINRSCKKDDCTVYFFNLDKATYVYKRDYRKEKDITLINKEIRDMLVNKNFSKFYDLVMERIEKGLKKENDRNIDEFRKEMIFKLDFKGIEKRMQLIEDEDKEYQIFLSRDIELENGEILNGHEVWEEYVELLKDNKLGYAEKKVKLSIVNEKMNYFIYKVKHLSISYNDFAGNIYWIKNGENYFTEGKFDRDKLNKSETIGCDIL</sequence>
<dbReference type="EMBL" id="FWXH01000008">
    <property type="protein sequence ID" value="SMC24932.1"/>
    <property type="molecule type" value="Genomic_DNA"/>
</dbReference>
<dbReference type="GO" id="GO:0004519">
    <property type="term" value="F:endonuclease activity"/>
    <property type="evidence" value="ECO:0007669"/>
    <property type="project" value="UniProtKB-KW"/>
</dbReference>
<evidence type="ECO:0000256" key="8">
    <source>
        <dbReference type="ARBA" id="ARBA00022840"/>
    </source>
</evidence>
<keyword evidence="5" id="KW-0547">Nucleotide-binding</keyword>
<dbReference type="Pfam" id="PF00270">
    <property type="entry name" value="DEAD"/>
    <property type="match status" value="1"/>
</dbReference>
<dbReference type="SMART" id="SM00487">
    <property type="entry name" value="DEXDc"/>
    <property type="match status" value="1"/>
</dbReference>
<dbReference type="PROSITE" id="PS51192">
    <property type="entry name" value="HELICASE_ATP_BIND_1"/>
    <property type="match status" value="1"/>
</dbReference>
<evidence type="ECO:0000256" key="5">
    <source>
        <dbReference type="ARBA" id="ARBA00022741"/>
    </source>
</evidence>
<feature type="domain" description="Helicase ATP-binding" evidence="10">
    <location>
        <begin position="315"/>
        <end position="519"/>
    </location>
</feature>
<dbReference type="InterPro" id="IPR006474">
    <property type="entry name" value="Helicase_Cas3_CRISPR-ass_core"/>
</dbReference>
<dbReference type="RefSeq" id="WP_084116143.1">
    <property type="nucleotide sequence ID" value="NZ_FWXH01000008.1"/>
</dbReference>
<dbReference type="SUPFAM" id="SSF52540">
    <property type="entry name" value="P-loop containing nucleoside triphosphate hydrolases"/>
    <property type="match status" value="1"/>
</dbReference>
<dbReference type="GO" id="GO:0016787">
    <property type="term" value="F:hydrolase activity"/>
    <property type="evidence" value="ECO:0007669"/>
    <property type="project" value="UniProtKB-KW"/>
</dbReference>
<comment type="similarity">
    <text evidence="1">In the N-terminal section; belongs to the CRISPR-associated nuclease Cas3-HD family.</text>
</comment>
<dbReference type="PROSITE" id="PS51643">
    <property type="entry name" value="HD_CAS3"/>
    <property type="match status" value="1"/>
</dbReference>
<dbReference type="InterPro" id="IPR014001">
    <property type="entry name" value="Helicase_ATP-bd"/>
</dbReference>
<keyword evidence="13" id="KW-1185">Reference proteome</keyword>
<keyword evidence="3" id="KW-0540">Nuclease</keyword>
<evidence type="ECO:0000256" key="2">
    <source>
        <dbReference type="ARBA" id="ARBA00009046"/>
    </source>
</evidence>
<feature type="domain" description="HD Cas3-type" evidence="11">
    <location>
        <begin position="26"/>
        <end position="244"/>
    </location>
</feature>
<dbReference type="Gene3D" id="3.40.50.300">
    <property type="entry name" value="P-loop containing nucleotide triphosphate hydrolases"/>
    <property type="match status" value="2"/>
</dbReference>
<dbReference type="STRING" id="1121291.SAMN02745134_02311"/>
<organism evidence="12 13">
    <name type="scientific">Clostridium acidisoli DSM 12555</name>
    <dbReference type="NCBI Taxonomy" id="1121291"/>
    <lineage>
        <taxon>Bacteria</taxon>
        <taxon>Bacillati</taxon>
        <taxon>Bacillota</taxon>
        <taxon>Clostridia</taxon>
        <taxon>Eubacteriales</taxon>
        <taxon>Clostridiaceae</taxon>
        <taxon>Clostridium</taxon>
    </lineage>
</organism>
<evidence type="ECO:0000259" key="11">
    <source>
        <dbReference type="PROSITE" id="PS51643"/>
    </source>
</evidence>
<dbReference type="GO" id="GO:0005524">
    <property type="term" value="F:ATP binding"/>
    <property type="evidence" value="ECO:0007669"/>
    <property type="project" value="UniProtKB-KW"/>
</dbReference>
<dbReference type="NCBIfam" id="TIGR01596">
    <property type="entry name" value="cas3_HD"/>
    <property type="match status" value="1"/>
</dbReference>
<dbReference type="SMART" id="SM00490">
    <property type="entry name" value="HELICc"/>
    <property type="match status" value="1"/>
</dbReference>
<keyword evidence="8" id="KW-0067">ATP-binding</keyword>
<keyword evidence="4" id="KW-0479">Metal-binding</keyword>
<dbReference type="GO" id="GO:0051607">
    <property type="term" value="P:defense response to virus"/>
    <property type="evidence" value="ECO:0007669"/>
    <property type="project" value="UniProtKB-KW"/>
</dbReference>
<evidence type="ECO:0000313" key="12">
    <source>
        <dbReference type="EMBL" id="SMC24932.1"/>
    </source>
</evidence>
<evidence type="ECO:0000256" key="6">
    <source>
        <dbReference type="ARBA" id="ARBA00022801"/>
    </source>
</evidence>
<keyword evidence="9" id="KW-0051">Antiviral defense</keyword>
<dbReference type="InterPro" id="IPR027417">
    <property type="entry name" value="P-loop_NTPase"/>
</dbReference>
<accession>A0A1W1XM51</accession>
<dbReference type="OrthoDB" id="9810236at2"/>
<reference evidence="12 13" key="1">
    <citation type="submission" date="2017-04" db="EMBL/GenBank/DDBJ databases">
        <authorList>
            <person name="Afonso C.L."/>
            <person name="Miller P.J."/>
            <person name="Scott M.A."/>
            <person name="Spackman E."/>
            <person name="Goraichik I."/>
            <person name="Dimitrov K.M."/>
            <person name="Suarez D.L."/>
            <person name="Swayne D.E."/>
        </authorList>
    </citation>
    <scope>NUCLEOTIDE SEQUENCE [LARGE SCALE GENOMIC DNA]</scope>
    <source>
        <strain evidence="12 13">DSM 12555</strain>
    </source>
</reference>
<dbReference type="InterPro" id="IPR011545">
    <property type="entry name" value="DEAD/DEAH_box_helicase_dom"/>
</dbReference>
<dbReference type="Proteomes" id="UP000192468">
    <property type="component" value="Unassembled WGS sequence"/>
</dbReference>
<dbReference type="CDD" id="cd09641">
    <property type="entry name" value="Cas3''_I"/>
    <property type="match status" value="1"/>
</dbReference>
<dbReference type="Gene3D" id="1.10.3210.30">
    <property type="match status" value="1"/>
</dbReference>
<evidence type="ECO:0000256" key="1">
    <source>
        <dbReference type="ARBA" id="ARBA00006847"/>
    </source>
</evidence>
<comment type="similarity">
    <text evidence="2">In the central section; belongs to the CRISPR-associated helicase Cas3 family.</text>
</comment>
<dbReference type="GO" id="GO:0004386">
    <property type="term" value="F:helicase activity"/>
    <property type="evidence" value="ECO:0007669"/>
    <property type="project" value="UniProtKB-KW"/>
</dbReference>
<evidence type="ECO:0000256" key="7">
    <source>
        <dbReference type="ARBA" id="ARBA00022806"/>
    </source>
</evidence>
<dbReference type="Pfam" id="PF22590">
    <property type="entry name" value="Cas3-like_C_2"/>
    <property type="match status" value="1"/>
</dbReference>
<evidence type="ECO:0000256" key="4">
    <source>
        <dbReference type="ARBA" id="ARBA00022723"/>
    </source>
</evidence>
<dbReference type="AlphaFoldDB" id="A0A1W1XM51"/>
<gene>
    <name evidence="12" type="ORF">SAMN02745134_02311</name>
</gene>
<evidence type="ECO:0000256" key="3">
    <source>
        <dbReference type="ARBA" id="ARBA00022722"/>
    </source>
</evidence>
<keyword evidence="7 12" id="KW-0347">Helicase</keyword>
<dbReference type="NCBIfam" id="TIGR01587">
    <property type="entry name" value="cas3_core"/>
    <property type="match status" value="1"/>
</dbReference>